<proteinExistence type="predicted"/>
<dbReference type="Gramene" id="PNW79694">
    <property type="protein sequence ID" value="PNW79694"/>
    <property type="gene ID" value="CHLRE_08g363283v5"/>
</dbReference>
<dbReference type="RefSeq" id="XP_042921865.1">
    <property type="nucleotide sequence ID" value="XM_043064864.1"/>
</dbReference>
<evidence type="ECO:0000256" key="1">
    <source>
        <dbReference type="SAM" id="MobiDB-lite"/>
    </source>
</evidence>
<protein>
    <submittedName>
        <fullName evidence="2">Uncharacterized protein</fullName>
    </submittedName>
</protein>
<reference evidence="2 3" key="1">
    <citation type="journal article" date="2007" name="Science">
        <title>The Chlamydomonas genome reveals the evolution of key animal and plant functions.</title>
        <authorList>
            <person name="Merchant S.S."/>
            <person name="Prochnik S.E."/>
            <person name="Vallon O."/>
            <person name="Harris E.H."/>
            <person name="Karpowicz S.J."/>
            <person name="Witman G.B."/>
            <person name="Terry A."/>
            <person name="Salamov A."/>
            <person name="Fritz-Laylin L.K."/>
            <person name="Marechal-Drouard L."/>
            <person name="Marshall W.F."/>
            <person name="Qu L.H."/>
            <person name="Nelson D.R."/>
            <person name="Sanderfoot A.A."/>
            <person name="Spalding M.H."/>
            <person name="Kapitonov V.V."/>
            <person name="Ren Q."/>
            <person name="Ferris P."/>
            <person name="Lindquist E."/>
            <person name="Shapiro H."/>
            <person name="Lucas S.M."/>
            <person name="Grimwood J."/>
            <person name="Schmutz J."/>
            <person name="Cardol P."/>
            <person name="Cerutti H."/>
            <person name="Chanfreau G."/>
            <person name="Chen C.L."/>
            <person name="Cognat V."/>
            <person name="Croft M.T."/>
            <person name="Dent R."/>
            <person name="Dutcher S."/>
            <person name="Fernandez E."/>
            <person name="Fukuzawa H."/>
            <person name="Gonzalez-Ballester D."/>
            <person name="Gonzalez-Halphen D."/>
            <person name="Hallmann A."/>
            <person name="Hanikenne M."/>
            <person name="Hippler M."/>
            <person name="Inwood W."/>
            <person name="Jabbari K."/>
            <person name="Kalanon M."/>
            <person name="Kuras R."/>
            <person name="Lefebvre P.A."/>
            <person name="Lemaire S.D."/>
            <person name="Lobanov A.V."/>
            <person name="Lohr M."/>
            <person name="Manuell A."/>
            <person name="Meier I."/>
            <person name="Mets L."/>
            <person name="Mittag M."/>
            <person name="Mittelmeier T."/>
            <person name="Moroney J.V."/>
            <person name="Moseley J."/>
            <person name="Napoli C."/>
            <person name="Nedelcu A.M."/>
            <person name="Niyogi K."/>
            <person name="Novoselov S.V."/>
            <person name="Paulsen I.T."/>
            <person name="Pazour G."/>
            <person name="Purton S."/>
            <person name="Ral J.P."/>
            <person name="Riano-Pachon D.M."/>
            <person name="Riekhof W."/>
            <person name="Rymarquis L."/>
            <person name="Schroda M."/>
            <person name="Stern D."/>
            <person name="Umen J."/>
            <person name="Willows R."/>
            <person name="Wilson N."/>
            <person name="Zimmer S.L."/>
            <person name="Allmer J."/>
            <person name="Balk J."/>
            <person name="Bisova K."/>
            <person name="Chen C.J."/>
            <person name="Elias M."/>
            <person name="Gendler K."/>
            <person name="Hauser C."/>
            <person name="Lamb M.R."/>
            <person name="Ledford H."/>
            <person name="Long J.C."/>
            <person name="Minagawa J."/>
            <person name="Page M.D."/>
            <person name="Pan J."/>
            <person name="Pootakham W."/>
            <person name="Roje S."/>
            <person name="Rose A."/>
            <person name="Stahlberg E."/>
            <person name="Terauchi A.M."/>
            <person name="Yang P."/>
            <person name="Ball S."/>
            <person name="Bowler C."/>
            <person name="Dieckmann C.L."/>
            <person name="Gladyshev V.N."/>
            <person name="Green P."/>
            <person name="Jorgensen R."/>
            <person name="Mayfield S."/>
            <person name="Mueller-Roeber B."/>
            <person name="Rajamani S."/>
            <person name="Sayre R.T."/>
            <person name="Brokstein P."/>
            <person name="Dubchak I."/>
            <person name="Goodstein D."/>
            <person name="Hornick L."/>
            <person name="Huang Y.W."/>
            <person name="Jhaveri J."/>
            <person name="Luo Y."/>
            <person name="Martinez D."/>
            <person name="Ngau W.C."/>
            <person name="Otillar B."/>
            <person name="Poliakov A."/>
            <person name="Porter A."/>
            <person name="Szajkowski L."/>
            <person name="Werner G."/>
            <person name="Zhou K."/>
            <person name="Grigoriev I.V."/>
            <person name="Rokhsar D.S."/>
            <person name="Grossman A.R."/>
        </authorList>
    </citation>
    <scope>NUCLEOTIDE SEQUENCE [LARGE SCALE GENOMIC DNA]</scope>
    <source>
        <strain evidence="3">CC-503</strain>
    </source>
</reference>
<feature type="region of interest" description="Disordered" evidence="1">
    <location>
        <begin position="39"/>
        <end position="59"/>
    </location>
</feature>
<dbReference type="KEGG" id="cre:CHLRE_08g363283v5"/>
<sequence length="81" mass="9422">MRTRQTCRHARTRARRPATAWPEHVEFRRPERRHTRLVYAGPPRVPTPAHPLWAPPEAGSHTRVALHARPMTHDAPRSEVQ</sequence>
<evidence type="ECO:0000313" key="2">
    <source>
        <dbReference type="EMBL" id="PNW79694.1"/>
    </source>
</evidence>
<dbReference type="InParanoid" id="A0A2K3DGM7"/>
<name>A0A2K3DGM7_CHLRE</name>
<dbReference type="AlphaFoldDB" id="A0A2K3DGM7"/>
<gene>
    <name evidence="2" type="ORF">CHLRE_08g363283v5</name>
</gene>
<keyword evidence="3" id="KW-1185">Reference proteome</keyword>
<dbReference type="GeneID" id="66054325"/>
<accession>A0A2K3DGM7</accession>
<evidence type="ECO:0000313" key="3">
    <source>
        <dbReference type="Proteomes" id="UP000006906"/>
    </source>
</evidence>
<dbReference type="EMBL" id="CM008969">
    <property type="protein sequence ID" value="PNW79694.1"/>
    <property type="molecule type" value="Genomic_DNA"/>
</dbReference>
<dbReference type="Proteomes" id="UP000006906">
    <property type="component" value="Chromosome 8"/>
</dbReference>
<organism evidence="2 3">
    <name type="scientific">Chlamydomonas reinhardtii</name>
    <name type="common">Chlamydomonas smithii</name>
    <dbReference type="NCBI Taxonomy" id="3055"/>
    <lineage>
        <taxon>Eukaryota</taxon>
        <taxon>Viridiplantae</taxon>
        <taxon>Chlorophyta</taxon>
        <taxon>core chlorophytes</taxon>
        <taxon>Chlorophyceae</taxon>
        <taxon>CS clade</taxon>
        <taxon>Chlamydomonadales</taxon>
        <taxon>Chlamydomonadaceae</taxon>
        <taxon>Chlamydomonas</taxon>
    </lineage>
</organism>